<evidence type="ECO:0000313" key="1">
    <source>
        <dbReference type="EMBL" id="GED05090.1"/>
    </source>
</evidence>
<comment type="caution">
    <text evidence="1">The sequence shown here is derived from an EMBL/GenBank/DDBJ whole genome shotgun (WGS) entry which is preliminary data.</text>
</comment>
<accession>A0A4Y4DNA6</accession>
<proteinExistence type="predicted"/>
<dbReference type="RefSeq" id="WP_246055307.1">
    <property type="nucleotide sequence ID" value="NZ_BAAAJL010000003.1"/>
</dbReference>
<organism evidence="1 2">
    <name type="scientific">Glutamicibacter uratoxydans</name>
    <name type="common">Arthrobacter uratoxydans</name>
    <dbReference type="NCBI Taxonomy" id="43667"/>
    <lineage>
        <taxon>Bacteria</taxon>
        <taxon>Bacillati</taxon>
        <taxon>Actinomycetota</taxon>
        <taxon>Actinomycetes</taxon>
        <taxon>Micrococcales</taxon>
        <taxon>Micrococcaceae</taxon>
        <taxon>Glutamicibacter</taxon>
    </lineage>
</organism>
<evidence type="ECO:0008006" key="3">
    <source>
        <dbReference type="Google" id="ProtNLM"/>
    </source>
</evidence>
<name>A0A4Y4DNA6_GLUUR</name>
<sequence>MSTEISTGKKRENRYQQLVAWVFEKHYKLGDTHIEWNRVELIEAANATGIDLPKNIGDVIYAIRYRITFPQNMLDASPDGMEWVIRSIGRAKYAFDLIRAQVRVRPNPALTVTKIPDATPEIISEAALGDEQALLALVRYNRLIDIFLGVASYSLQNHLRTTARGVGQVEVDEVYVAVDRYGRQYILPVQAKGGSDEIGITQTEQDIAVCAEKWPNLICRPISAQFGTDGRIALFELAVQEEQVRVRRESHYRLVPAKQITETDLMEYRTTNSED</sequence>
<evidence type="ECO:0000313" key="2">
    <source>
        <dbReference type="Proteomes" id="UP000316612"/>
    </source>
</evidence>
<keyword evidence="2" id="KW-1185">Reference proteome</keyword>
<dbReference type="AlphaFoldDB" id="A0A4Y4DNA6"/>
<reference evidence="1 2" key="1">
    <citation type="submission" date="2019-06" db="EMBL/GenBank/DDBJ databases">
        <title>Whole genome shotgun sequence of Glutamicibacter uratoxydans NBRC 15515.</title>
        <authorList>
            <person name="Hosoyama A."/>
            <person name="Uohara A."/>
            <person name="Ohji S."/>
            <person name="Ichikawa N."/>
        </authorList>
    </citation>
    <scope>NUCLEOTIDE SEQUENCE [LARGE SCALE GENOMIC DNA]</scope>
    <source>
        <strain evidence="1 2">NBRC 15515</strain>
    </source>
</reference>
<dbReference type="Proteomes" id="UP000316612">
    <property type="component" value="Unassembled WGS sequence"/>
</dbReference>
<dbReference type="EMBL" id="BJNY01000002">
    <property type="protein sequence ID" value="GED05090.1"/>
    <property type="molecule type" value="Genomic_DNA"/>
</dbReference>
<protein>
    <recommendedName>
        <fullName evidence="3">Endonuclease</fullName>
    </recommendedName>
</protein>
<gene>
    <name evidence="1" type="ORF">AUR04nite_06220</name>
</gene>